<sequence length="299" mass="33293">MDVRSFIKKQEAALKRYRRLYTILDFLGTAIILYLLLFYIHVDEVFQHLPSFEVRAGTSYDILGMDIAFGTVALAIIAIFLSLLITFLRHLRDHKEKAIMLIEQQYPELSERLRTAYDNAGVENLIVSDLVSTVSSGISKISSSTLLIKGKLIFGLIIILVSSTTVVYVVDNDVRTDAVTPEDIAELIEDLPFVGGNDDTNDGLSEFGSEEDEEVSESDSNMTQETDIIVYDGVDVDLTLSGSSAEGFVNEENATDEDVDFEKSSAYETSVISAQAYYEDFPEGYESIIKSYFEELANA</sequence>
<dbReference type="EMBL" id="VIAQ01000020">
    <property type="protein sequence ID" value="TQD23524.1"/>
    <property type="molecule type" value="Genomic_DNA"/>
</dbReference>
<dbReference type="OrthoDB" id="121746at2157"/>
<feature type="transmembrane region" description="Helical" evidence="2">
    <location>
        <begin position="152"/>
        <end position="170"/>
    </location>
</feature>
<keyword evidence="2" id="KW-0472">Membrane</keyword>
<keyword evidence="4" id="KW-1185">Reference proteome</keyword>
<dbReference type="Proteomes" id="UP000319335">
    <property type="component" value="Unassembled WGS sequence"/>
</dbReference>
<keyword evidence="2" id="KW-0812">Transmembrane</keyword>
<feature type="region of interest" description="Disordered" evidence="1">
    <location>
        <begin position="197"/>
        <end position="223"/>
    </location>
</feature>
<organism evidence="3 4">
    <name type="scientific">Methanolobus vulcani</name>
    <dbReference type="NCBI Taxonomy" id="38026"/>
    <lineage>
        <taxon>Archaea</taxon>
        <taxon>Methanobacteriati</taxon>
        <taxon>Methanobacteriota</taxon>
        <taxon>Stenosarchaea group</taxon>
        <taxon>Methanomicrobia</taxon>
        <taxon>Methanosarcinales</taxon>
        <taxon>Methanosarcinaceae</taxon>
        <taxon>Methanolobus</taxon>
    </lineage>
</organism>
<evidence type="ECO:0000256" key="1">
    <source>
        <dbReference type="SAM" id="MobiDB-lite"/>
    </source>
</evidence>
<gene>
    <name evidence="3" type="ORF">FKV42_13445</name>
</gene>
<accession>A0A7Z8KMW3</accession>
<feature type="compositionally biased region" description="Acidic residues" evidence="1">
    <location>
        <begin position="208"/>
        <end position="217"/>
    </location>
</feature>
<evidence type="ECO:0000313" key="3">
    <source>
        <dbReference type="EMBL" id="TQD23524.1"/>
    </source>
</evidence>
<dbReference type="InterPro" id="IPR055925">
    <property type="entry name" value="DUF7502"/>
</dbReference>
<protein>
    <submittedName>
        <fullName evidence="3">Uncharacterized protein</fullName>
    </submittedName>
</protein>
<keyword evidence="2" id="KW-1133">Transmembrane helix</keyword>
<dbReference type="RefSeq" id="WP_154810838.1">
    <property type="nucleotide sequence ID" value="NZ_VIAQ01000020.1"/>
</dbReference>
<evidence type="ECO:0000256" key="2">
    <source>
        <dbReference type="SAM" id="Phobius"/>
    </source>
</evidence>
<dbReference type="AlphaFoldDB" id="A0A7Z8KMW3"/>
<reference evidence="3 4" key="1">
    <citation type="submission" date="2019-06" db="EMBL/GenBank/DDBJ databases">
        <title>Draft genome sequence of Methanolobus vulcani B1d.</title>
        <authorList>
            <person name="Creighbaum A.J."/>
            <person name="Ticak T."/>
            <person name="Hariraju D."/>
            <person name="Arivett B.A."/>
            <person name="Ferguson D.J.Jr."/>
        </authorList>
    </citation>
    <scope>NUCLEOTIDE SEQUENCE [LARGE SCALE GENOMIC DNA]</scope>
    <source>
        <strain evidence="3 4">B1d</strain>
    </source>
</reference>
<name>A0A7Z8KMW3_9EURY</name>
<comment type="caution">
    <text evidence="3">The sequence shown here is derived from an EMBL/GenBank/DDBJ whole genome shotgun (WGS) entry which is preliminary data.</text>
</comment>
<evidence type="ECO:0000313" key="4">
    <source>
        <dbReference type="Proteomes" id="UP000319335"/>
    </source>
</evidence>
<feature type="transmembrane region" description="Helical" evidence="2">
    <location>
        <begin position="62"/>
        <end position="88"/>
    </location>
</feature>
<feature type="transmembrane region" description="Helical" evidence="2">
    <location>
        <begin position="20"/>
        <end position="42"/>
    </location>
</feature>
<dbReference type="Pfam" id="PF24334">
    <property type="entry name" value="DUF7502"/>
    <property type="match status" value="1"/>
</dbReference>
<proteinExistence type="predicted"/>